<reference evidence="1 2" key="1">
    <citation type="submission" date="2019-06" db="EMBL/GenBank/DDBJ databases">
        <title>Genomics analysis of Aphanomyces spp. identifies a new class of oomycete effector associated with host adaptation.</title>
        <authorList>
            <person name="Gaulin E."/>
        </authorList>
    </citation>
    <scope>NUCLEOTIDE SEQUENCE [LARGE SCALE GENOMIC DNA]</scope>
    <source>
        <strain evidence="1 2">E</strain>
    </source>
</reference>
<sequence>MEISAAARYTMDAEVPVTGQPETDETKWLRRCLPVFVQPQVDLDNENHLIKILYSFVRNSTDGLLSCHLCVIFAGESSYNRKHEHKHNSLATLLYRSFNRHAYERTADINYMEYRNVDITPDAVQPWQSIHTEDHSGAQRWSQGDKANICNWFSLMHHYETEVPIEEWHVTPGPSARPYVYLNTCNHMIGETDNNPQLPKHEWVNYQFQQGDAYDALAWVKDHIPTKMNLYSICCCCWARNGGGCCDRHVIVGSKAHHKLVSATPSSSDKTHYVLHEDDPHNVVVPAPKAVKTLKQKRGF</sequence>
<evidence type="ECO:0000313" key="1">
    <source>
        <dbReference type="EMBL" id="KAF0706350.1"/>
    </source>
</evidence>
<dbReference type="Proteomes" id="UP000469452">
    <property type="component" value="Unassembled WGS sequence"/>
</dbReference>
<protein>
    <submittedName>
        <fullName evidence="1">Uncharacterized protein</fullName>
    </submittedName>
</protein>
<dbReference type="EMBL" id="VJMI01019811">
    <property type="protein sequence ID" value="KAF0706350.1"/>
    <property type="molecule type" value="Genomic_DNA"/>
</dbReference>
<evidence type="ECO:0000313" key="2">
    <source>
        <dbReference type="Proteomes" id="UP000469452"/>
    </source>
</evidence>
<organism evidence="1 2">
    <name type="scientific">Aphanomyces astaci</name>
    <name type="common">Crayfish plague agent</name>
    <dbReference type="NCBI Taxonomy" id="112090"/>
    <lineage>
        <taxon>Eukaryota</taxon>
        <taxon>Sar</taxon>
        <taxon>Stramenopiles</taxon>
        <taxon>Oomycota</taxon>
        <taxon>Saprolegniomycetes</taxon>
        <taxon>Saprolegniales</taxon>
        <taxon>Verrucalvaceae</taxon>
        <taxon>Aphanomyces</taxon>
    </lineage>
</organism>
<gene>
    <name evidence="1" type="ORF">AaE_014160</name>
</gene>
<accession>A0A6A4Z789</accession>
<dbReference type="VEuPathDB" id="FungiDB:H257_02210"/>
<proteinExistence type="predicted"/>
<dbReference type="AlphaFoldDB" id="A0A6A4Z789"/>
<comment type="caution">
    <text evidence="1">The sequence shown here is derived from an EMBL/GenBank/DDBJ whole genome shotgun (WGS) entry which is preliminary data.</text>
</comment>
<name>A0A6A4Z789_APHAT</name>